<dbReference type="Pfam" id="PF00990">
    <property type="entry name" value="GGDEF"/>
    <property type="match status" value="1"/>
</dbReference>
<feature type="transmembrane region" description="Helical" evidence="1">
    <location>
        <begin position="280"/>
        <end position="299"/>
    </location>
</feature>
<dbReference type="STRING" id="446466.Cfla_1131"/>
<keyword evidence="1" id="KW-0812">Transmembrane</keyword>
<dbReference type="RefSeq" id="WP_013116369.1">
    <property type="nucleotide sequence ID" value="NC_014151.1"/>
</dbReference>
<dbReference type="InterPro" id="IPR043128">
    <property type="entry name" value="Rev_trsase/Diguanyl_cyclase"/>
</dbReference>
<dbReference type="PROSITE" id="PS50887">
    <property type="entry name" value="GGDEF"/>
    <property type="match status" value="1"/>
</dbReference>
<dbReference type="HOGENOM" id="CLU_000445_129_3_11"/>
<name>D5ULJ3_CELFN</name>
<gene>
    <name evidence="4" type="ordered locus">Cfla_1131</name>
</gene>
<dbReference type="SMART" id="SM00267">
    <property type="entry name" value="GGDEF"/>
    <property type="match status" value="1"/>
</dbReference>
<accession>D5ULJ3</accession>
<keyword evidence="1" id="KW-0472">Membrane</keyword>
<protein>
    <submittedName>
        <fullName evidence="4">Diguanylate cyclase/phosphodiesterase</fullName>
    </submittedName>
</protein>
<feature type="transmembrane region" description="Helical" evidence="1">
    <location>
        <begin position="53"/>
        <end position="70"/>
    </location>
</feature>
<feature type="transmembrane region" description="Helical" evidence="1">
    <location>
        <begin position="113"/>
        <end position="133"/>
    </location>
</feature>
<keyword evidence="1" id="KW-1133">Transmembrane helix</keyword>
<reference evidence="4 5" key="1">
    <citation type="journal article" date="2010" name="Stand. Genomic Sci.">
        <title>Complete genome sequence of Cellulomonas flavigena type strain (134).</title>
        <authorList>
            <person name="Abt B."/>
            <person name="Foster B."/>
            <person name="Lapidus A."/>
            <person name="Clum A."/>
            <person name="Sun H."/>
            <person name="Pukall R."/>
            <person name="Lucas S."/>
            <person name="Glavina Del Rio T."/>
            <person name="Nolan M."/>
            <person name="Tice H."/>
            <person name="Cheng J.F."/>
            <person name="Pitluck S."/>
            <person name="Liolios K."/>
            <person name="Ivanova N."/>
            <person name="Mavromatis K."/>
            <person name="Ovchinnikova G."/>
            <person name="Pati A."/>
            <person name="Goodwin L."/>
            <person name="Chen A."/>
            <person name="Palaniappan K."/>
            <person name="Land M."/>
            <person name="Hauser L."/>
            <person name="Chang Y.J."/>
            <person name="Jeffries C.D."/>
            <person name="Rohde M."/>
            <person name="Goker M."/>
            <person name="Woyke T."/>
            <person name="Bristow J."/>
            <person name="Eisen J.A."/>
            <person name="Markowitz V."/>
            <person name="Hugenholtz P."/>
            <person name="Kyrpides N.C."/>
            <person name="Klenk H.P."/>
        </authorList>
    </citation>
    <scope>NUCLEOTIDE SEQUENCE [LARGE SCALE GENOMIC DNA]</scope>
    <source>
        <strain evidence="5">ATCC 482 / DSM 20109 / BCRC 11376 / JCM 18109 / NBRC 3775 / NCIMB 8073 / NRS 134</strain>
    </source>
</reference>
<dbReference type="InterPro" id="IPR000160">
    <property type="entry name" value="GGDEF_dom"/>
</dbReference>
<organism evidence="4 5">
    <name type="scientific">Cellulomonas flavigena (strain ATCC 482 / DSM 20109 / BCRC 11376 / JCM 18109 / NBRC 3775 / NCIMB 8073 / NRS 134)</name>
    <dbReference type="NCBI Taxonomy" id="446466"/>
    <lineage>
        <taxon>Bacteria</taxon>
        <taxon>Bacillati</taxon>
        <taxon>Actinomycetota</taxon>
        <taxon>Actinomycetes</taxon>
        <taxon>Micrococcales</taxon>
        <taxon>Cellulomonadaceae</taxon>
        <taxon>Cellulomonas</taxon>
    </lineage>
</organism>
<dbReference type="SMART" id="SM00052">
    <property type="entry name" value="EAL"/>
    <property type="match status" value="1"/>
</dbReference>
<feature type="domain" description="GGDEF" evidence="3">
    <location>
        <begin position="401"/>
        <end position="533"/>
    </location>
</feature>
<dbReference type="PANTHER" id="PTHR44757:SF2">
    <property type="entry name" value="BIOFILM ARCHITECTURE MAINTENANCE PROTEIN MBAA"/>
    <property type="match status" value="1"/>
</dbReference>
<feature type="transmembrane region" description="Helical" evidence="1">
    <location>
        <begin position="82"/>
        <end position="101"/>
    </location>
</feature>
<dbReference type="Gene3D" id="3.30.70.270">
    <property type="match status" value="1"/>
</dbReference>
<dbReference type="InterPro" id="IPR052155">
    <property type="entry name" value="Biofilm_reg_signaling"/>
</dbReference>
<dbReference type="Gene3D" id="3.20.20.450">
    <property type="entry name" value="EAL domain"/>
    <property type="match status" value="1"/>
</dbReference>
<feature type="domain" description="EAL" evidence="2">
    <location>
        <begin position="542"/>
        <end position="801"/>
    </location>
</feature>
<dbReference type="eggNOG" id="COG5001">
    <property type="taxonomic scope" value="Bacteria"/>
</dbReference>
<dbReference type="CDD" id="cd01948">
    <property type="entry name" value="EAL"/>
    <property type="match status" value="1"/>
</dbReference>
<dbReference type="InterPro" id="IPR035919">
    <property type="entry name" value="EAL_sf"/>
</dbReference>
<dbReference type="EMBL" id="CP001964">
    <property type="protein sequence ID" value="ADG74035.1"/>
    <property type="molecule type" value="Genomic_DNA"/>
</dbReference>
<dbReference type="AlphaFoldDB" id="D5ULJ3"/>
<feature type="transmembrane region" description="Helical" evidence="1">
    <location>
        <begin position="145"/>
        <end position="163"/>
    </location>
</feature>
<dbReference type="InterPro" id="IPR001633">
    <property type="entry name" value="EAL_dom"/>
</dbReference>
<feature type="transmembrane region" description="Helical" evidence="1">
    <location>
        <begin position="249"/>
        <end position="268"/>
    </location>
</feature>
<dbReference type="NCBIfam" id="TIGR00254">
    <property type="entry name" value="GGDEF"/>
    <property type="match status" value="1"/>
</dbReference>
<evidence type="ECO:0000313" key="5">
    <source>
        <dbReference type="Proteomes" id="UP000000849"/>
    </source>
</evidence>
<feature type="transmembrane region" description="Helical" evidence="1">
    <location>
        <begin position="183"/>
        <end position="201"/>
    </location>
</feature>
<sequence length="811" mass="87213">MREEDQRAARPGAQEVMLDVVALLDRVTSRSFLVTGLLVVALVAIVPGWPGELLWGLVPVATVGAMVLGIRRNRPAAPRAWWLMTAGLVWGITAELGWTVWYVSVGDAALIPWWYDLLFLPTYGLLAVGFHALPRNSLRAPHPTATMDAVVVVVGYALLYWAVVYRDDGVGGIALSPQRAVSVASLVVGLSVHFLAARLWFRYGPHNGAYARLGCGIAAATLADVLYSVTLDGDAAPGSSVLDSPFLEVVNSAAWLVWFVCFGAAALHPHARGTDDAPPSAAFSFARGILFFFAVTVGPVTFLERVRSGPRVSVAWEDLAVPLVTMGVLSGILVTRLVAGSTVAQRRAVLLDQQATDLAAALREQRALQERLHHQATHDPLTGLGNRMHFAARLDDAGAATDRALLMLDLDGFKDVNDGHGHPAGDHLLQQVADRMRDVVDDEGATLARLGGDEFAVLLDEAPGSRAHDTAWDLVRALSEPFVVEDEVIGVTASVGVRVLGPQDTGEDVLRDVDLALYAAKAAGKNQVVVFTPALRTEHADRSRLLTELRHALPGEELVVHYQPVVDLRTRRVLSVEALVRWDGPRGRVMPDQFIPLAEETGLIVPLGEHVLRRATADARPWWDAHGVAVHVNVSARQVRRPEFVDVVRDALASTGLPGAALVLEITETALLATGKVESAVVTAHLAALRGLGVRVAIDDFGTGYSSLAYLQRLPVDIVKIDGAFTRFAARPGDESRRRRALATAIVELCATLDLVAVAEQIELETEARAVQSLGCPLGQGYLFGRPVPAAEIAPLLGRPADAVVRQRTRR</sequence>
<dbReference type="SUPFAM" id="SSF55073">
    <property type="entry name" value="Nucleotide cyclase"/>
    <property type="match status" value="1"/>
</dbReference>
<dbReference type="Pfam" id="PF00563">
    <property type="entry name" value="EAL"/>
    <property type="match status" value="1"/>
</dbReference>
<feature type="transmembrane region" description="Helical" evidence="1">
    <location>
        <begin position="319"/>
        <end position="339"/>
    </location>
</feature>
<evidence type="ECO:0000313" key="4">
    <source>
        <dbReference type="EMBL" id="ADG74035.1"/>
    </source>
</evidence>
<evidence type="ECO:0000259" key="3">
    <source>
        <dbReference type="PROSITE" id="PS50887"/>
    </source>
</evidence>
<feature type="transmembrane region" description="Helical" evidence="1">
    <location>
        <begin position="210"/>
        <end position="229"/>
    </location>
</feature>
<feature type="transmembrane region" description="Helical" evidence="1">
    <location>
        <begin position="27"/>
        <end position="47"/>
    </location>
</feature>
<dbReference type="SUPFAM" id="SSF141868">
    <property type="entry name" value="EAL domain-like"/>
    <property type="match status" value="1"/>
</dbReference>
<dbReference type="PANTHER" id="PTHR44757">
    <property type="entry name" value="DIGUANYLATE CYCLASE DGCP"/>
    <property type="match status" value="1"/>
</dbReference>
<dbReference type="KEGG" id="cfl:Cfla_1131"/>
<dbReference type="PROSITE" id="PS50883">
    <property type="entry name" value="EAL"/>
    <property type="match status" value="1"/>
</dbReference>
<dbReference type="Proteomes" id="UP000000849">
    <property type="component" value="Chromosome"/>
</dbReference>
<proteinExistence type="predicted"/>
<keyword evidence="5" id="KW-1185">Reference proteome</keyword>
<dbReference type="CDD" id="cd01949">
    <property type="entry name" value="GGDEF"/>
    <property type="match status" value="1"/>
</dbReference>
<dbReference type="InterPro" id="IPR029787">
    <property type="entry name" value="Nucleotide_cyclase"/>
</dbReference>
<evidence type="ECO:0000259" key="2">
    <source>
        <dbReference type="PROSITE" id="PS50883"/>
    </source>
</evidence>
<evidence type="ECO:0000256" key="1">
    <source>
        <dbReference type="SAM" id="Phobius"/>
    </source>
</evidence>